<gene>
    <name evidence="2" type="ORF">PHLGIDRAFT_121500</name>
</gene>
<name>A0A0C3NFN4_PHLG1</name>
<reference evidence="2 3" key="1">
    <citation type="journal article" date="2014" name="PLoS Genet.">
        <title>Analysis of the Phlebiopsis gigantea genome, transcriptome and secretome provides insight into its pioneer colonization strategies of wood.</title>
        <authorList>
            <person name="Hori C."/>
            <person name="Ishida T."/>
            <person name="Igarashi K."/>
            <person name="Samejima M."/>
            <person name="Suzuki H."/>
            <person name="Master E."/>
            <person name="Ferreira P."/>
            <person name="Ruiz-Duenas F.J."/>
            <person name="Held B."/>
            <person name="Canessa P."/>
            <person name="Larrondo L.F."/>
            <person name="Schmoll M."/>
            <person name="Druzhinina I.S."/>
            <person name="Kubicek C.P."/>
            <person name="Gaskell J.A."/>
            <person name="Kersten P."/>
            <person name="St John F."/>
            <person name="Glasner J."/>
            <person name="Sabat G."/>
            <person name="Splinter BonDurant S."/>
            <person name="Syed K."/>
            <person name="Yadav J."/>
            <person name="Mgbeahuruike A.C."/>
            <person name="Kovalchuk A."/>
            <person name="Asiegbu F.O."/>
            <person name="Lackner G."/>
            <person name="Hoffmeister D."/>
            <person name="Rencoret J."/>
            <person name="Gutierrez A."/>
            <person name="Sun H."/>
            <person name="Lindquist E."/>
            <person name="Barry K."/>
            <person name="Riley R."/>
            <person name="Grigoriev I.V."/>
            <person name="Henrissat B."/>
            <person name="Kues U."/>
            <person name="Berka R.M."/>
            <person name="Martinez A.T."/>
            <person name="Covert S.F."/>
            <person name="Blanchette R.A."/>
            <person name="Cullen D."/>
        </authorList>
    </citation>
    <scope>NUCLEOTIDE SEQUENCE [LARGE SCALE GENOMIC DNA]</scope>
    <source>
        <strain evidence="2 3">11061_1 CR5-6</strain>
    </source>
</reference>
<accession>A0A0C3NFN4</accession>
<feature type="compositionally biased region" description="Polar residues" evidence="1">
    <location>
        <begin position="110"/>
        <end position="120"/>
    </location>
</feature>
<feature type="compositionally biased region" description="Basic and acidic residues" evidence="1">
    <location>
        <begin position="132"/>
        <end position="141"/>
    </location>
</feature>
<feature type="region of interest" description="Disordered" evidence="1">
    <location>
        <begin position="90"/>
        <end position="175"/>
    </location>
</feature>
<feature type="compositionally biased region" description="Basic and acidic residues" evidence="1">
    <location>
        <begin position="93"/>
        <end position="102"/>
    </location>
</feature>
<sequence length="175" mass="19360">MSEPTLYITRATKSTATRRKRRINTLVDSDGYAADDDVGDDLNYEDDSGSDSNTHPFDSLFATQEQRDQQFAQLAFVNAVDRRLRALQAMTGGERRIRRETDSEIFTVAGSGSTQPTVNITEAVPPTPANRAPEHVRRGDAESSATRTEGDSPSLGTKRKRDDDADLPSSKQRRL</sequence>
<dbReference type="HOGENOM" id="CLU_1533129_0_0_1"/>
<proteinExistence type="predicted"/>
<dbReference type="EMBL" id="KN840611">
    <property type="protein sequence ID" value="KIP03534.1"/>
    <property type="molecule type" value="Genomic_DNA"/>
</dbReference>
<evidence type="ECO:0000313" key="3">
    <source>
        <dbReference type="Proteomes" id="UP000053257"/>
    </source>
</evidence>
<feature type="region of interest" description="Disordered" evidence="1">
    <location>
        <begin position="29"/>
        <end position="56"/>
    </location>
</feature>
<evidence type="ECO:0000256" key="1">
    <source>
        <dbReference type="SAM" id="MobiDB-lite"/>
    </source>
</evidence>
<dbReference type="AlphaFoldDB" id="A0A0C3NFN4"/>
<dbReference type="Proteomes" id="UP000053257">
    <property type="component" value="Unassembled WGS sequence"/>
</dbReference>
<keyword evidence="3" id="KW-1185">Reference proteome</keyword>
<evidence type="ECO:0000313" key="2">
    <source>
        <dbReference type="EMBL" id="KIP03534.1"/>
    </source>
</evidence>
<feature type="compositionally biased region" description="Acidic residues" evidence="1">
    <location>
        <begin position="33"/>
        <end position="49"/>
    </location>
</feature>
<organism evidence="2 3">
    <name type="scientific">Phlebiopsis gigantea (strain 11061_1 CR5-6)</name>
    <name type="common">White-rot fungus</name>
    <name type="synonym">Peniophora gigantea</name>
    <dbReference type="NCBI Taxonomy" id="745531"/>
    <lineage>
        <taxon>Eukaryota</taxon>
        <taxon>Fungi</taxon>
        <taxon>Dikarya</taxon>
        <taxon>Basidiomycota</taxon>
        <taxon>Agaricomycotina</taxon>
        <taxon>Agaricomycetes</taxon>
        <taxon>Polyporales</taxon>
        <taxon>Phanerochaetaceae</taxon>
        <taxon>Phlebiopsis</taxon>
    </lineage>
</organism>
<protein>
    <submittedName>
        <fullName evidence="2">Uncharacterized protein</fullName>
    </submittedName>
</protein>